<feature type="domain" description="BAR" evidence="5">
    <location>
        <begin position="17"/>
        <end position="246"/>
    </location>
</feature>
<dbReference type="Gene3D" id="1.20.1270.60">
    <property type="entry name" value="Arfaptin homology (AH) domain/BAR domain"/>
    <property type="match status" value="1"/>
</dbReference>
<dbReference type="InterPro" id="IPR046982">
    <property type="entry name" value="BIN3/RVS161-like"/>
</dbReference>
<dbReference type="PANTHER" id="PTHR47174">
    <property type="entry name" value="BRIDGING INTEGRATOR 3"/>
    <property type="match status" value="1"/>
</dbReference>
<evidence type="ECO:0008006" key="8">
    <source>
        <dbReference type="Google" id="ProtNLM"/>
    </source>
</evidence>
<dbReference type="GO" id="GO:0015629">
    <property type="term" value="C:actin cytoskeleton"/>
    <property type="evidence" value="ECO:0007669"/>
    <property type="project" value="TreeGrafter"/>
</dbReference>
<dbReference type="EMBL" id="KZ995694">
    <property type="protein sequence ID" value="RKO90168.1"/>
    <property type="molecule type" value="Genomic_DNA"/>
</dbReference>
<evidence type="ECO:0000259" key="4">
    <source>
        <dbReference type="PROSITE" id="PS50002"/>
    </source>
</evidence>
<feature type="domain" description="SH3" evidence="4">
    <location>
        <begin position="340"/>
        <end position="399"/>
    </location>
</feature>
<dbReference type="Pfam" id="PF03114">
    <property type="entry name" value="BAR"/>
    <property type="match status" value="1"/>
</dbReference>
<sequence length="399" mass="44188">MSWKGFQKAVARLPQRIAAKAGYADETVDDEYNALEAQFKLLEASVRKLHADAQTIKDAMSACLVHQLTFANTIVDLHEAASPTAETPPESLRAAETFAAGMASAREQLLPDLDIIERQVIAPTADYLALIERVKRLMTKRGNKLLDYDRHRESVKKMMERTDRNYQDEKKLGGLQTSLDQATREYNGINNLLKTQLPVFFKLRVAFIDPCFQTLYWHQLKVTRVLNDAFRELVQKSFDTRVSAADGFALKEEAMLEMLSQLSLVRRPVAKGAEYGDPTDTGYEGSPDKESPTDGSAVPPPAYDADESPRIQTGKPFSAVHTGVAPPGSAASPSSASSPGSTQYVVALYDYESQSSGDLSFARDDKIEVVTRTENVNDWWTGRLRGKVGQFPGNYVAQL</sequence>
<dbReference type="SUPFAM" id="SSF50044">
    <property type="entry name" value="SH3-domain"/>
    <property type="match status" value="1"/>
</dbReference>
<evidence type="ECO:0000259" key="5">
    <source>
        <dbReference type="PROSITE" id="PS51021"/>
    </source>
</evidence>
<evidence type="ECO:0000313" key="7">
    <source>
        <dbReference type="Proteomes" id="UP000269721"/>
    </source>
</evidence>
<reference evidence="7" key="1">
    <citation type="journal article" date="2018" name="Nat. Microbiol.">
        <title>Leveraging single-cell genomics to expand the fungal tree of life.</title>
        <authorList>
            <person name="Ahrendt S.R."/>
            <person name="Quandt C.A."/>
            <person name="Ciobanu D."/>
            <person name="Clum A."/>
            <person name="Salamov A."/>
            <person name="Andreopoulos B."/>
            <person name="Cheng J.F."/>
            <person name="Woyke T."/>
            <person name="Pelin A."/>
            <person name="Henrissat B."/>
            <person name="Reynolds N.K."/>
            <person name="Benny G.L."/>
            <person name="Smith M.E."/>
            <person name="James T.Y."/>
            <person name="Grigoriev I.V."/>
        </authorList>
    </citation>
    <scope>NUCLEOTIDE SEQUENCE [LARGE SCALE GENOMIC DNA]</scope>
</reference>
<feature type="compositionally biased region" description="Low complexity" evidence="3">
    <location>
        <begin position="325"/>
        <end position="339"/>
    </location>
</feature>
<dbReference type="PRINTS" id="PR00452">
    <property type="entry name" value="SH3DOMAIN"/>
</dbReference>
<evidence type="ECO:0000313" key="6">
    <source>
        <dbReference type="EMBL" id="RKO90168.1"/>
    </source>
</evidence>
<accession>A0A4P9WFR7</accession>
<dbReference type="GO" id="GO:0006897">
    <property type="term" value="P:endocytosis"/>
    <property type="evidence" value="ECO:0007669"/>
    <property type="project" value="InterPro"/>
</dbReference>
<dbReference type="GO" id="GO:0043332">
    <property type="term" value="C:mating projection tip"/>
    <property type="evidence" value="ECO:0007669"/>
    <property type="project" value="TreeGrafter"/>
</dbReference>
<dbReference type="PROSITE" id="PS51021">
    <property type="entry name" value="BAR"/>
    <property type="match status" value="1"/>
</dbReference>
<dbReference type="SUPFAM" id="SSF103657">
    <property type="entry name" value="BAR/IMD domain-like"/>
    <property type="match status" value="1"/>
</dbReference>
<dbReference type="Pfam" id="PF00018">
    <property type="entry name" value="SH3_1"/>
    <property type="match status" value="1"/>
</dbReference>
<dbReference type="OrthoDB" id="2159336at2759"/>
<evidence type="ECO:0000256" key="1">
    <source>
        <dbReference type="ARBA" id="ARBA00022443"/>
    </source>
</evidence>
<organism evidence="6 7">
    <name type="scientific">Blyttiomyces helicus</name>
    <dbReference type="NCBI Taxonomy" id="388810"/>
    <lineage>
        <taxon>Eukaryota</taxon>
        <taxon>Fungi</taxon>
        <taxon>Fungi incertae sedis</taxon>
        <taxon>Chytridiomycota</taxon>
        <taxon>Chytridiomycota incertae sedis</taxon>
        <taxon>Chytridiomycetes</taxon>
        <taxon>Chytridiomycetes incertae sedis</taxon>
        <taxon>Blyttiomyces</taxon>
    </lineage>
</organism>
<name>A0A4P9WFR7_9FUNG</name>
<dbReference type="InterPro" id="IPR004148">
    <property type="entry name" value="BAR_dom"/>
</dbReference>
<keyword evidence="7" id="KW-1185">Reference proteome</keyword>
<dbReference type="AlphaFoldDB" id="A0A4P9WFR7"/>
<gene>
    <name evidence="6" type="ORF">BDK51DRAFT_19333</name>
</gene>
<dbReference type="PROSITE" id="PS50002">
    <property type="entry name" value="SH3"/>
    <property type="match status" value="1"/>
</dbReference>
<evidence type="ECO:0000256" key="2">
    <source>
        <dbReference type="PROSITE-ProRule" id="PRU00192"/>
    </source>
</evidence>
<dbReference type="GO" id="GO:1990528">
    <property type="term" value="C:Rvs161p-Rvs167p complex"/>
    <property type="evidence" value="ECO:0007669"/>
    <property type="project" value="TreeGrafter"/>
</dbReference>
<feature type="region of interest" description="Disordered" evidence="3">
    <location>
        <begin position="273"/>
        <end position="339"/>
    </location>
</feature>
<dbReference type="SMART" id="SM00721">
    <property type="entry name" value="BAR"/>
    <property type="match status" value="1"/>
</dbReference>
<dbReference type="PANTHER" id="PTHR47174:SF1">
    <property type="entry name" value="REDUCED VIABILITY UPON STARVATION PROTEIN 167"/>
    <property type="match status" value="1"/>
</dbReference>
<dbReference type="GO" id="GO:0031097">
    <property type="term" value="C:medial cortex"/>
    <property type="evidence" value="ECO:0007669"/>
    <property type="project" value="TreeGrafter"/>
</dbReference>
<protein>
    <recommendedName>
        <fullName evidence="8">BAR domain-containing protein</fullName>
    </recommendedName>
</protein>
<dbReference type="SMART" id="SM00326">
    <property type="entry name" value="SH3"/>
    <property type="match status" value="1"/>
</dbReference>
<evidence type="ECO:0000256" key="3">
    <source>
        <dbReference type="SAM" id="MobiDB-lite"/>
    </source>
</evidence>
<dbReference type="Gene3D" id="2.30.30.40">
    <property type="entry name" value="SH3 Domains"/>
    <property type="match status" value="1"/>
</dbReference>
<dbReference type="GO" id="GO:0008289">
    <property type="term" value="F:lipid binding"/>
    <property type="evidence" value="ECO:0007669"/>
    <property type="project" value="TreeGrafter"/>
</dbReference>
<dbReference type="FunFam" id="2.30.30.40:FF:000100">
    <property type="entry name" value="SH3 domain-containing YSC84-like protein 1"/>
    <property type="match status" value="1"/>
</dbReference>
<dbReference type="GO" id="GO:0097320">
    <property type="term" value="P:plasma membrane tubulation"/>
    <property type="evidence" value="ECO:0007669"/>
    <property type="project" value="TreeGrafter"/>
</dbReference>
<keyword evidence="1 2" id="KW-0728">SH3 domain</keyword>
<dbReference type="InterPro" id="IPR027267">
    <property type="entry name" value="AH/BAR_dom_sf"/>
</dbReference>
<dbReference type="Proteomes" id="UP000269721">
    <property type="component" value="Unassembled WGS sequence"/>
</dbReference>
<proteinExistence type="predicted"/>
<dbReference type="InterPro" id="IPR036028">
    <property type="entry name" value="SH3-like_dom_sf"/>
</dbReference>
<dbReference type="GO" id="GO:0051666">
    <property type="term" value="P:actin cortical patch localization"/>
    <property type="evidence" value="ECO:0007669"/>
    <property type="project" value="InterPro"/>
</dbReference>
<dbReference type="InterPro" id="IPR001452">
    <property type="entry name" value="SH3_domain"/>
</dbReference>